<organism evidence="1 2">
    <name type="scientific">Pocillopora damicornis</name>
    <name type="common">Cauliflower coral</name>
    <name type="synonym">Millepora damicornis</name>
    <dbReference type="NCBI Taxonomy" id="46731"/>
    <lineage>
        <taxon>Eukaryota</taxon>
        <taxon>Metazoa</taxon>
        <taxon>Cnidaria</taxon>
        <taxon>Anthozoa</taxon>
        <taxon>Hexacorallia</taxon>
        <taxon>Scleractinia</taxon>
        <taxon>Astrocoeniina</taxon>
        <taxon>Pocilloporidae</taxon>
        <taxon>Pocillopora</taxon>
    </lineage>
</organism>
<reference evidence="1 2" key="1">
    <citation type="journal article" date="2018" name="Sci. Rep.">
        <title>Comparative analysis of the Pocillopora damicornis genome highlights role of immune system in coral evolution.</title>
        <authorList>
            <person name="Cunning R."/>
            <person name="Bay R.A."/>
            <person name="Gillette P."/>
            <person name="Baker A.C."/>
            <person name="Traylor-Knowles N."/>
        </authorList>
    </citation>
    <scope>NUCLEOTIDE SEQUENCE [LARGE SCALE GENOMIC DNA]</scope>
    <source>
        <strain evidence="1">RSMAS</strain>
        <tissue evidence="1">Whole animal</tissue>
    </source>
</reference>
<dbReference type="AlphaFoldDB" id="A0A3M6U756"/>
<evidence type="ECO:0000313" key="1">
    <source>
        <dbReference type="EMBL" id="RMX49467.1"/>
    </source>
</evidence>
<comment type="caution">
    <text evidence="1">The sequence shown here is derived from an EMBL/GenBank/DDBJ whole genome shotgun (WGS) entry which is preliminary data.</text>
</comment>
<proteinExistence type="predicted"/>
<protein>
    <submittedName>
        <fullName evidence="1">Uncharacterized protein</fullName>
    </submittedName>
</protein>
<gene>
    <name evidence="1" type="ORF">pdam_00017643</name>
</gene>
<dbReference type="EMBL" id="RCHS01002138">
    <property type="protein sequence ID" value="RMX49467.1"/>
    <property type="molecule type" value="Genomic_DNA"/>
</dbReference>
<keyword evidence="2" id="KW-1185">Reference proteome</keyword>
<sequence length="112" mass="13003">MTQNFSEGALRNCYWLPQTGEEHDVHGTMGGRLRDLFFLQWEIECVMKLQQYVVLLQYSEHVRMKALPGNAACQHSQGMQYLKTKHIRELFEDLRCELGPPVVAHSNLNVLE</sequence>
<name>A0A3M6U756_POCDA</name>
<evidence type="ECO:0000313" key="2">
    <source>
        <dbReference type="Proteomes" id="UP000275408"/>
    </source>
</evidence>
<accession>A0A3M6U756</accession>
<dbReference type="Proteomes" id="UP000275408">
    <property type="component" value="Unassembled WGS sequence"/>
</dbReference>